<dbReference type="InterPro" id="IPR009506">
    <property type="entry name" value="YjiS-like"/>
</dbReference>
<dbReference type="Pfam" id="PF06568">
    <property type="entry name" value="YjiS-like"/>
    <property type="match status" value="1"/>
</dbReference>
<evidence type="ECO:0000259" key="1">
    <source>
        <dbReference type="Pfam" id="PF06568"/>
    </source>
</evidence>
<name>A0A1M5UG91_9BRAD</name>
<organism evidence="2 3">
    <name type="scientific">Bradyrhizobium erythrophlei</name>
    <dbReference type="NCBI Taxonomy" id="1437360"/>
    <lineage>
        <taxon>Bacteria</taxon>
        <taxon>Pseudomonadati</taxon>
        <taxon>Pseudomonadota</taxon>
        <taxon>Alphaproteobacteria</taxon>
        <taxon>Hyphomicrobiales</taxon>
        <taxon>Nitrobacteraceae</taxon>
        <taxon>Bradyrhizobium</taxon>
    </lineage>
</organism>
<feature type="domain" description="YjiS-like" evidence="1">
    <location>
        <begin position="33"/>
        <end position="68"/>
    </location>
</feature>
<evidence type="ECO:0000313" key="2">
    <source>
        <dbReference type="EMBL" id="SHH61977.1"/>
    </source>
</evidence>
<dbReference type="Proteomes" id="UP000190675">
    <property type="component" value="Chromosome I"/>
</dbReference>
<proteinExistence type="predicted"/>
<accession>A0A1M5UG91</accession>
<gene>
    <name evidence="2" type="ORF">SAMN05444169_8394</name>
</gene>
<reference evidence="2 3" key="1">
    <citation type="submission" date="2016-11" db="EMBL/GenBank/DDBJ databases">
        <authorList>
            <person name="Jaros S."/>
            <person name="Januszkiewicz K."/>
            <person name="Wedrychowicz H."/>
        </authorList>
    </citation>
    <scope>NUCLEOTIDE SEQUENCE [LARGE SCALE GENOMIC DNA]</scope>
    <source>
        <strain evidence="2 3">GAS242</strain>
    </source>
</reference>
<dbReference type="RefSeq" id="WP_244567742.1">
    <property type="nucleotide sequence ID" value="NZ_LT670818.1"/>
</dbReference>
<evidence type="ECO:0000313" key="3">
    <source>
        <dbReference type="Proteomes" id="UP000190675"/>
    </source>
</evidence>
<dbReference type="EMBL" id="LT670818">
    <property type="protein sequence ID" value="SHH61977.1"/>
    <property type="molecule type" value="Genomic_DNA"/>
</dbReference>
<protein>
    <recommendedName>
        <fullName evidence="1">YjiS-like domain-containing protein</fullName>
    </recommendedName>
</protein>
<dbReference type="AlphaFoldDB" id="A0A1M5UG91"/>
<sequence length="85" mass="9056">MTMSSQSMTSLDAAKSGAGDSLRGIVRLIGHCADALAAYWARRAAIKILAQLDDRELRDIGLTRSNIEAAVGGALNPQMGRLDDR</sequence>